<evidence type="ECO:0000313" key="2">
    <source>
        <dbReference type="Proteomes" id="UP000805193"/>
    </source>
</evidence>
<name>A0AC60P6L1_IXOPE</name>
<evidence type="ECO:0000313" key="1">
    <source>
        <dbReference type="EMBL" id="KAG0415080.1"/>
    </source>
</evidence>
<gene>
    <name evidence="1" type="ORF">HPB47_007744</name>
</gene>
<comment type="caution">
    <text evidence="1">The sequence shown here is derived from an EMBL/GenBank/DDBJ whole genome shotgun (WGS) entry which is preliminary data.</text>
</comment>
<sequence>MTISVFRFFHLNVKVKPIHLSSTRPKCRERKQVKRSSTAPRISHSTVQPLVKCAMAGFDDVGIGDFVLLENINTDAFMDNLKLRQYRIPPMGGRTLGCFPHVTGIEMVPIVRLYG</sequence>
<dbReference type="EMBL" id="JABSTQ010011112">
    <property type="protein sequence ID" value="KAG0415080.1"/>
    <property type="molecule type" value="Genomic_DNA"/>
</dbReference>
<protein>
    <submittedName>
        <fullName evidence="1">Uncharacterized protein</fullName>
    </submittedName>
</protein>
<reference evidence="1 2" key="1">
    <citation type="journal article" date="2020" name="Cell">
        <title>Large-Scale Comparative Analyses of Tick Genomes Elucidate Their Genetic Diversity and Vector Capacities.</title>
        <authorList>
            <consortium name="Tick Genome and Microbiome Consortium (TIGMIC)"/>
            <person name="Jia N."/>
            <person name="Wang J."/>
            <person name="Shi W."/>
            <person name="Du L."/>
            <person name="Sun Y."/>
            <person name="Zhan W."/>
            <person name="Jiang J.F."/>
            <person name="Wang Q."/>
            <person name="Zhang B."/>
            <person name="Ji P."/>
            <person name="Bell-Sakyi L."/>
            <person name="Cui X.M."/>
            <person name="Yuan T.T."/>
            <person name="Jiang B.G."/>
            <person name="Yang W.F."/>
            <person name="Lam T.T."/>
            <person name="Chang Q.C."/>
            <person name="Ding S.J."/>
            <person name="Wang X.J."/>
            <person name="Zhu J.G."/>
            <person name="Ruan X.D."/>
            <person name="Zhao L."/>
            <person name="Wei J.T."/>
            <person name="Ye R.Z."/>
            <person name="Que T.C."/>
            <person name="Du C.H."/>
            <person name="Zhou Y.H."/>
            <person name="Cheng J.X."/>
            <person name="Dai P.F."/>
            <person name="Guo W.B."/>
            <person name="Han X.H."/>
            <person name="Huang E.J."/>
            <person name="Li L.F."/>
            <person name="Wei W."/>
            <person name="Gao Y.C."/>
            <person name="Liu J.Z."/>
            <person name="Shao H.Z."/>
            <person name="Wang X."/>
            <person name="Wang C.C."/>
            <person name="Yang T.C."/>
            <person name="Huo Q.B."/>
            <person name="Li W."/>
            <person name="Chen H.Y."/>
            <person name="Chen S.E."/>
            <person name="Zhou L.G."/>
            <person name="Ni X.B."/>
            <person name="Tian J.H."/>
            <person name="Sheng Y."/>
            <person name="Liu T."/>
            <person name="Pan Y.S."/>
            <person name="Xia L.Y."/>
            <person name="Li J."/>
            <person name="Zhao F."/>
            <person name="Cao W.C."/>
        </authorList>
    </citation>
    <scope>NUCLEOTIDE SEQUENCE [LARGE SCALE GENOMIC DNA]</scope>
    <source>
        <strain evidence="1">Iper-2018</strain>
    </source>
</reference>
<keyword evidence="2" id="KW-1185">Reference proteome</keyword>
<accession>A0AC60P6L1</accession>
<proteinExistence type="predicted"/>
<dbReference type="Proteomes" id="UP000805193">
    <property type="component" value="Unassembled WGS sequence"/>
</dbReference>
<organism evidence="1 2">
    <name type="scientific">Ixodes persulcatus</name>
    <name type="common">Taiga tick</name>
    <dbReference type="NCBI Taxonomy" id="34615"/>
    <lineage>
        <taxon>Eukaryota</taxon>
        <taxon>Metazoa</taxon>
        <taxon>Ecdysozoa</taxon>
        <taxon>Arthropoda</taxon>
        <taxon>Chelicerata</taxon>
        <taxon>Arachnida</taxon>
        <taxon>Acari</taxon>
        <taxon>Parasitiformes</taxon>
        <taxon>Ixodida</taxon>
        <taxon>Ixodoidea</taxon>
        <taxon>Ixodidae</taxon>
        <taxon>Ixodinae</taxon>
        <taxon>Ixodes</taxon>
    </lineage>
</organism>